<dbReference type="Proteomes" id="UP001165122">
    <property type="component" value="Unassembled WGS sequence"/>
</dbReference>
<organism evidence="2 3">
    <name type="scientific">Triparma laevis f. longispina</name>
    <dbReference type="NCBI Taxonomy" id="1714387"/>
    <lineage>
        <taxon>Eukaryota</taxon>
        <taxon>Sar</taxon>
        <taxon>Stramenopiles</taxon>
        <taxon>Ochrophyta</taxon>
        <taxon>Bolidophyceae</taxon>
        <taxon>Parmales</taxon>
        <taxon>Triparmaceae</taxon>
        <taxon>Triparma</taxon>
    </lineage>
</organism>
<comment type="caution">
    <text evidence="2">The sequence shown here is derived from an EMBL/GenBank/DDBJ whole genome shotgun (WGS) entry which is preliminary data.</text>
</comment>
<feature type="compositionally biased region" description="Polar residues" evidence="1">
    <location>
        <begin position="54"/>
        <end position="67"/>
    </location>
</feature>
<evidence type="ECO:0000313" key="2">
    <source>
        <dbReference type="EMBL" id="GMH69875.1"/>
    </source>
</evidence>
<evidence type="ECO:0000256" key="1">
    <source>
        <dbReference type="SAM" id="MobiDB-lite"/>
    </source>
</evidence>
<reference evidence="3" key="1">
    <citation type="journal article" date="2023" name="Commun. Biol.">
        <title>Genome analysis of Parmales, the sister group of diatoms, reveals the evolutionary specialization of diatoms from phago-mixotrophs to photoautotrophs.</title>
        <authorList>
            <person name="Ban H."/>
            <person name="Sato S."/>
            <person name="Yoshikawa S."/>
            <person name="Yamada K."/>
            <person name="Nakamura Y."/>
            <person name="Ichinomiya M."/>
            <person name="Sato N."/>
            <person name="Blanc-Mathieu R."/>
            <person name="Endo H."/>
            <person name="Kuwata A."/>
            <person name="Ogata H."/>
        </authorList>
    </citation>
    <scope>NUCLEOTIDE SEQUENCE [LARGE SCALE GENOMIC DNA]</scope>
    <source>
        <strain evidence="3">NIES 3700</strain>
    </source>
</reference>
<feature type="region of interest" description="Disordered" evidence="1">
    <location>
        <begin position="1"/>
        <end position="67"/>
    </location>
</feature>
<accession>A0A9W7E9E1</accession>
<gene>
    <name evidence="2" type="ORF">TrLO_g4999</name>
</gene>
<dbReference type="EMBL" id="BRXW01000610">
    <property type="protein sequence ID" value="GMH69875.1"/>
    <property type="molecule type" value="Genomic_DNA"/>
</dbReference>
<evidence type="ECO:0000313" key="3">
    <source>
        <dbReference type="Proteomes" id="UP001165122"/>
    </source>
</evidence>
<keyword evidence="3" id="KW-1185">Reference proteome</keyword>
<dbReference type="AlphaFoldDB" id="A0A9W7E9E1"/>
<protein>
    <submittedName>
        <fullName evidence="2">Uncharacterized protein</fullName>
    </submittedName>
</protein>
<sequence length="67" mass="6951">MQNSTHTDIKMAIKNPLIDTAGVKTATSSQEDQLEEGEGNRPSRTSPGGGEANNAGTRPMFTTGSSA</sequence>
<dbReference type="OrthoDB" id="227629at2759"/>
<name>A0A9W7E9E1_9STRA</name>
<proteinExistence type="predicted"/>